<evidence type="ECO:0000313" key="1">
    <source>
        <dbReference type="EMBL" id="KAG0421144.1"/>
    </source>
</evidence>
<accession>A0AC60PLE9</accession>
<evidence type="ECO:0000313" key="2">
    <source>
        <dbReference type="Proteomes" id="UP000805193"/>
    </source>
</evidence>
<gene>
    <name evidence="1" type="ORF">HPB47_002960</name>
</gene>
<name>A0AC60PLE9_IXOPE</name>
<proteinExistence type="predicted"/>
<sequence>MVLRYLTNGTVQVMFSYMKEIFFMPFMMLLKALCDVTDHHIYSELVAGKVIDFFYKGCIINMLRQVQNENLLTRDEVRSYIGEKFRVCGRLSEWYSDEQVALFLLRHCICIHLDSNLAEFNLRLLMVKKLFALAKGECTIESSDNPMNHEVLLACHLYLIFIKEKLGSFLFSTRQNIGKKAKSLGKTFKLTPAMFSKVLGSAWEVTGAMNYFLATGNVVTKSGLGLIQFSARRISGTPKSGQRRRSSSAAWSATRSVG</sequence>
<keyword evidence="2" id="KW-1185">Reference proteome</keyword>
<protein>
    <submittedName>
        <fullName evidence="1">Uncharacterized protein</fullName>
    </submittedName>
</protein>
<dbReference type="EMBL" id="JABSTQ010010411">
    <property type="protein sequence ID" value="KAG0421144.1"/>
    <property type="molecule type" value="Genomic_DNA"/>
</dbReference>
<reference evidence="1 2" key="1">
    <citation type="journal article" date="2020" name="Cell">
        <title>Large-Scale Comparative Analyses of Tick Genomes Elucidate Their Genetic Diversity and Vector Capacities.</title>
        <authorList>
            <consortium name="Tick Genome and Microbiome Consortium (TIGMIC)"/>
            <person name="Jia N."/>
            <person name="Wang J."/>
            <person name="Shi W."/>
            <person name="Du L."/>
            <person name="Sun Y."/>
            <person name="Zhan W."/>
            <person name="Jiang J.F."/>
            <person name="Wang Q."/>
            <person name="Zhang B."/>
            <person name="Ji P."/>
            <person name="Bell-Sakyi L."/>
            <person name="Cui X.M."/>
            <person name="Yuan T.T."/>
            <person name="Jiang B.G."/>
            <person name="Yang W.F."/>
            <person name="Lam T.T."/>
            <person name="Chang Q.C."/>
            <person name="Ding S.J."/>
            <person name="Wang X.J."/>
            <person name="Zhu J.G."/>
            <person name="Ruan X.D."/>
            <person name="Zhao L."/>
            <person name="Wei J.T."/>
            <person name="Ye R.Z."/>
            <person name="Que T.C."/>
            <person name="Du C.H."/>
            <person name="Zhou Y.H."/>
            <person name="Cheng J.X."/>
            <person name="Dai P.F."/>
            <person name="Guo W.B."/>
            <person name="Han X.H."/>
            <person name="Huang E.J."/>
            <person name="Li L.F."/>
            <person name="Wei W."/>
            <person name="Gao Y.C."/>
            <person name="Liu J.Z."/>
            <person name="Shao H.Z."/>
            <person name="Wang X."/>
            <person name="Wang C.C."/>
            <person name="Yang T.C."/>
            <person name="Huo Q.B."/>
            <person name="Li W."/>
            <person name="Chen H.Y."/>
            <person name="Chen S.E."/>
            <person name="Zhou L.G."/>
            <person name="Ni X.B."/>
            <person name="Tian J.H."/>
            <person name="Sheng Y."/>
            <person name="Liu T."/>
            <person name="Pan Y.S."/>
            <person name="Xia L.Y."/>
            <person name="Li J."/>
            <person name="Zhao F."/>
            <person name="Cao W.C."/>
        </authorList>
    </citation>
    <scope>NUCLEOTIDE SEQUENCE [LARGE SCALE GENOMIC DNA]</scope>
    <source>
        <strain evidence="1">Iper-2018</strain>
    </source>
</reference>
<dbReference type="Proteomes" id="UP000805193">
    <property type="component" value="Unassembled WGS sequence"/>
</dbReference>
<organism evidence="1 2">
    <name type="scientific">Ixodes persulcatus</name>
    <name type="common">Taiga tick</name>
    <dbReference type="NCBI Taxonomy" id="34615"/>
    <lineage>
        <taxon>Eukaryota</taxon>
        <taxon>Metazoa</taxon>
        <taxon>Ecdysozoa</taxon>
        <taxon>Arthropoda</taxon>
        <taxon>Chelicerata</taxon>
        <taxon>Arachnida</taxon>
        <taxon>Acari</taxon>
        <taxon>Parasitiformes</taxon>
        <taxon>Ixodida</taxon>
        <taxon>Ixodoidea</taxon>
        <taxon>Ixodidae</taxon>
        <taxon>Ixodinae</taxon>
        <taxon>Ixodes</taxon>
    </lineage>
</organism>
<comment type="caution">
    <text evidence="1">The sequence shown here is derived from an EMBL/GenBank/DDBJ whole genome shotgun (WGS) entry which is preliminary data.</text>
</comment>